<comment type="caution">
    <text evidence="1">The sequence shown here is derived from an EMBL/GenBank/DDBJ whole genome shotgun (WGS) entry which is preliminary data.</text>
</comment>
<name>A0A427H7I5_ECTOL</name>
<protein>
    <submittedName>
        <fullName evidence="1">Uncharacterized protein</fullName>
    </submittedName>
</protein>
<sequence>MKIVQKITSPLDCPAFIAAHRQNPQDFTRRRQLTFKNLVLFLYIPRPRNAHPYPEGRFASHTRGRSRMR</sequence>
<dbReference type="EMBL" id="RHRS01000130">
    <property type="protein sequence ID" value="RRW24906.1"/>
    <property type="molecule type" value="Genomic_DNA"/>
</dbReference>
<accession>A0A427H7I5</accession>
<evidence type="ECO:0000313" key="1">
    <source>
        <dbReference type="EMBL" id="RRW24906.1"/>
    </source>
</evidence>
<dbReference type="AlphaFoldDB" id="A0A427H7I5"/>
<organism evidence="1 2">
    <name type="scientific">Ectopseudomonas oleovorans</name>
    <name type="common">Pseudomonas oleovorans</name>
    <dbReference type="NCBI Taxonomy" id="301"/>
    <lineage>
        <taxon>Bacteria</taxon>
        <taxon>Pseudomonadati</taxon>
        <taxon>Pseudomonadota</taxon>
        <taxon>Gammaproteobacteria</taxon>
        <taxon>Pseudomonadales</taxon>
        <taxon>Pseudomonadaceae</taxon>
        <taxon>Ectopseudomonas</taxon>
    </lineage>
</organism>
<gene>
    <name evidence="1" type="ORF">EGJ44_22740</name>
</gene>
<evidence type="ECO:0000313" key="2">
    <source>
        <dbReference type="Proteomes" id="UP000272833"/>
    </source>
</evidence>
<reference evidence="1 2" key="1">
    <citation type="submission" date="2018-10" db="EMBL/GenBank/DDBJ databases">
        <title>Transmission dynamics of multidrug resistant bacteria on intensive care unit surfaces.</title>
        <authorList>
            <person name="D'Souza A.W."/>
            <person name="Potter R.F."/>
            <person name="Wallace M."/>
            <person name="Shupe A."/>
            <person name="Patel S."/>
            <person name="Sun S."/>
            <person name="Gul D."/>
            <person name="Kwon J.H."/>
            <person name="Andleeb S."/>
            <person name="Burnham C.-A.D."/>
            <person name="Dantas G."/>
        </authorList>
    </citation>
    <scope>NUCLEOTIDE SEQUENCE [LARGE SCALE GENOMIC DNA]</scope>
    <source>
        <strain evidence="1 2">PO_271</strain>
    </source>
</reference>
<proteinExistence type="predicted"/>
<dbReference type="Proteomes" id="UP000272833">
    <property type="component" value="Unassembled WGS sequence"/>
</dbReference>